<evidence type="ECO:0000256" key="2">
    <source>
        <dbReference type="SAM" id="SignalP"/>
    </source>
</evidence>
<feature type="signal peptide" evidence="2">
    <location>
        <begin position="1"/>
        <end position="22"/>
    </location>
</feature>
<feature type="transmembrane region" description="Helical" evidence="1">
    <location>
        <begin position="493"/>
        <end position="517"/>
    </location>
</feature>
<keyword evidence="1" id="KW-0472">Membrane</keyword>
<dbReference type="AlphaFoldDB" id="A0A067PCD6"/>
<name>A0A067PCD6_9AGAM</name>
<keyword evidence="4" id="KW-1185">Reference proteome</keyword>
<feature type="transmembrane region" description="Helical" evidence="1">
    <location>
        <begin position="414"/>
        <end position="441"/>
    </location>
</feature>
<dbReference type="EMBL" id="KL197748">
    <property type="protein sequence ID" value="KDQ51465.1"/>
    <property type="molecule type" value="Genomic_DNA"/>
</dbReference>
<accession>A0A067PCD6</accession>
<keyword evidence="1" id="KW-0812">Transmembrane</keyword>
<dbReference type="HOGENOM" id="CLU_020135_1_0_1"/>
<feature type="transmembrane region" description="Helical" evidence="1">
    <location>
        <begin position="241"/>
        <end position="265"/>
    </location>
</feature>
<evidence type="ECO:0000313" key="3">
    <source>
        <dbReference type="EMBL" id="KDQ51465.1"/>
    </source>
</evidence>
<keyword evidence="1" id="KW-1133">Transmembrane helix</keyword>
<gene>
    <name evidence="3" type="ORF">JAAARDRAFT_211082</name>
</gene>
<feature type="chain" id="PRO_5001646598" evidence="2">
    <location>
        <begin position="23"/>
        <end position="532"/>
    </location>
</feature>
<dbReference type="Proteomes" id="UP000027265">
    <property type="component" value="Unassembled WGS sequence"/>
</dbReference>
<feature type="transmembrane region" description="Helical" evidence="1">
    <location>
        <begin position="453"/>
        <end position="473"/>
    </location>
</feature>
<evidence type="ECO:0000313" key="4">
    <source>
        <dbReference type="Proteomes" id="UP000027265"/>
    </source>
</evidence>
<evidence type="ECO:0000256" key="1">
    <source>
        <dbReference type="SAM" id="Phobius"/>
    </source>
</evidence>
<keyword evidence="2" id="KW-0732">Signal</keyword>
<sequence>MSISKALLLTALSAVLVVSVAAFPIVREVVCINTTYRDILVFFGVNFLAHAGTIPSIAGARWYETTCWTILALLFPFAGLGRSLGIIIRHLGEGKSDLRNAEKQDALLFVVRSAEWMPDRSPSKVYVELPKGFYNLDQTPTTHGPHPSASLEIIDTMDDAIVPRENVKIHGKPMLPRGYDLAYPNRLYLSEVFPYNSKSNENIRLCQSHSWLKMVISIAQLVYSSVTLYETRGDQLNRYGYAAFGLSVFPYTLMSLANLIVVGLVGEYPCLYILRTAIMNEAERRPGGSFGGAVGNCEGDDSLQPYGMDVSCKGHRWSSFTCATVLVEGEVQEKTEKLAGVDGESTEDGLATEDDIGFLPNKLVVTVKGVTRKFEYRHGESEADYVFKLLSYANQDHIPNGGYVGSHGSLRSQYLAAGLLIFVPLIYLLLPYVVIFALSGFKTRGSILAQRAWLMSWIASGQLLLLVFLFQYLENPHFRLATFSIQRRHLTSFITGNKLLLCLLVLAIPAVGGFIMVGKMLVEFGTCSLAPT</sequence>
<proteinExistence type="predicted"/>
<reference evidence="4" key="1">
    <citation type="journal article" date="2014" name="Proc. Natl. Acad. Sci. U.S.A.">
        <title>Extensive sampling of basidiomycete genomes demonstrates inadequacy of the white-rot/brown-rot paradigm for wood decay fungi.</title>
        <authorList>
            <person name="Riley R."/>
            <person name="Salamov A.A."/>
            <person name="Brown D.W."/>
            <person name="Nagy L.G."/>
            <person name="Floudas D."/>
            <person name="Held B.W."/>
            <person name="Levasseur A."/>
            <person name="Lombard V."/>
            <person name="Morin E."/>
            <person name="Otillar R."/>
            <person name="Lindquist E.A."/>
            <person name="Sun H."/>
            <person name="LaButti K.M."/>
            <person name="Schmutz J."/>
            <person name="Jabbour D."/>
            <person name="Luo H."/>
            <person name="Baker S.E."/>
            <person name="Pisabarro A.G."/>
            <person name="Walton J.D."/>
            <person name="Blanchette R.A."/>
            <person name="Henrissat B."/>
            <person name="Martin F."/>
            <person name="Cullen D."/>
            <person name="Hibbett D.S."/>
            <person name="Grigoriev I.V."/>
        </authorList>
    </citation>
    <scope>NUCLEOTIDE SEQUENCE [LARGE SCALE GENOMIC DNA]</scope>
    <source>
        <strain evidence="4">MUCL 33604</strain>
    </source>
</reference>
<protein>
    <submittedName>
        <fullName evidence="3">Uncharacterized protein</fullName>
    </submittedName>
</protein>
<dbReference type="OrthoDB" id="3253026at2759"/>
<organism evidence="3 4">
    <name type="scientific">Jaapia argillacea MUCL 33604</name>
    <dbReference type="NCBI Taxonomy" id="933084"/>
    <lineage>
        <taxon>Eukaryota</taxon>
        <taxon>Fungi</taxon>
        <taxon>Dikarya</taxon>
        <taxon>Basidiomycota</taxon>
        <taxon>Agaricomycotina</taxon>
        <taxon>Agaricomycetes</taxon>
        <taxon>Agaricomycetidae</taxon>
        <taxon>Jaapiales</taxon>
        <taxon>Jaapiaceae</taxon>
        <taxon>Jaapia</taxon>
    </lineage>
</organism>
<dbReference type="InParanoid" id="A0A067PCD6"/>